<evidence type="ECO:0000256" key="13">
    <source>
        <dbReference type="PROSITE-ProRule" id="PRU00146"/>
    </source>
</evidence>
<dbReference type="PROSITE" id="PS50016">
    <property type="entry name" value="ZF_PHD_2"/>
    <property type="match status" value="1"/>
</dbReference>
<dbReference type="OMA" id="VHFHPWC"/>
<accession>A0A2R6Q2K0</accession>
<feature type="compositionally biased region" description="Polar residues" evidence="14">
    <location>
        <begin position="498"/>
        <end position="507"/>
    </location>
</feature>
<dbReference type="EMBL" id="NKQK01000020">
    <property type="protein sequence ID" value="PSS01103.1"/>
    <property type="molecule type" value="Genomic_DNA"/>
</dbReference>
<dbReference type="SUPFAM" id="SSF57903">
    <property type="entry name" value="FYVE/PHD zinc finger"/>
    <property type="match status" value="1"/>
</dbReference>
<proteinExistence type="predicted"/>
<dbReference type="Gramene" id="PSS01103">
    <property type="protein sequence ID" value="PSS01103"/>
    <property type="gene ID" value="CEY00_Acc22461"/>
</dbReference>
<dbReference type="Pfam" id="PF16135">
    <property type="entry name" value="TDBD"/>
    <property type="match status" value="1"/>
</dbReference>
<evidence type="ECO:0000256" key="3">
    <source>
        <dbReference type="ARBA" id="ARBA00022679"/>
    </source>
</evidence>
<keyword evidence="6" id="KW-0677">Repeat</keyword>
<feature type="compositionally biased region" description="Polar residues" evidence="14">
    <location>
        <begin position="480"/>
        <end position="490"/>
    </location>
</feature>
<dbReference type="GO" id="GO:0042800">
    <property type="term" value="F:histone H3K4 methyltransferase activity"/>
    <property type="evidence" value="ECO:0007669"/>
    <property type="project" value="TreeGrafter"/>
</dbReference>
<dbReference type="SMART" id="SM00508">
    <property type="entry name" value="PostSET"/>
    <property type="match status" value="1"/>
</dbReference>
<dbReference type="Proteomes" id="UP000241394">
    <property type="component" value="Chromosome LG20"/>
</dbReference>
<dbReference type="InterPro" id="IPR019787">
    <property type="entry name" value="Znf_PHD-finger"/>
</dbReference>
<evidence type="ECO:0000313" key="20">
    <source>
        <dbReference type="Proteomes" id="UP000241394"/>
    </source>
</evidence>
<dbReference type="STRING" id="1590841.A0A2R6Q2K0"/>
<feature type="region of interest" description="Disordered" evidence="14">
    <location>
        <begin position="1226"/>
        <end position="1248"/>
    </location>
</feature>
<keyword evidence="9" id="KW-0156">Chromatin regulator</keyword>
<dbReference type="CDD" id="cd10518">
    <property type="entry name" value="SET_SETD1-like"/>
    <property type="match status" value="1"/>
</dbReference>
<keyword evidence="5" id="KW-0479">Metal-binding</keyword>
<reference evidence="19 20" key="1">
    <citation type="submission" date="2017-07" db="EMBL/GenBank/DDBJ databases">
        <title>An improved, manually edited Actinidia chinensis var. chinensis (kiwifruit) genome highlights the challenges associated with draft genomes and gene prediction in plants.</title>
        <authorList>
            <person name="Pilkington S."/>
            <person name="Crowhurst R."/>
            <person name="Hilario E."/>
            <person name="Nardozza S."/>
            <person name="Fraser L."/>
            <person name="Peng Y."/>
            <person name="Gunaseelan K."/>
            <person name="Simpson R."/>
            <person name="Tahir J."/>
            <person name="Deroles S."/>
            <person name="Templeton K."/>
            <person name="Luo Z."/>
            <person name="Davy M."/>
            <person name="Cheng C."/>
            <person name="Mcneilage M."/>
            <person name="Scaglione D."/>
            <person name="Liu Y."/>
            <person name="Zhang Q."/>
            <person name="Datson P."/>
            <person name="De Silva N."/>
            <person name="Gardiner S."/>
            <person name="Bassett H."/>
            <person name="Chagne D."/>
            <person name="Mccallum J."/>
            <person name="Dzierzon H."/>
            <person name="Deng C."/>
            <person name="Wang Y.-Y."/>
            <person name="Barron N."/>
            <person name="Manako K."/>
            <person name="Bowen J."/>
            <person name="Foster T."/>
            <person name="Erridge Z."/>
            <person name="Tiffin H."/>
            <person name="Waite C."/>
            <person name="Davies K."/>
            <person name="Grierson E."/>
            <person name="Laing W."/>
            <person name="Kirk R."/>
            <person name="Chen X."/>
            <person name="Wood M."/>
            <person name="Montefiori M."/>
            <person name="Brummell D."/>
            <person name="Schwinn K."/>
            <person name="Catanach A."/>
            <person name="Fullerton C."/>
            <person name="Li D."/>
            <person name="Meiyalaghan S."/>
            <person name="Nieuwenhuizen N."/>
            <person name="Read N."/>
            <person name="Prakash R."/>
            <person name="Hunter D."/>
            <person name="Zhang H."/>
            <person name="Mckenzie M."/>
            <person name="Knabel M."/>
            <person name="Harris A."/>
            <person name="Allan A."/>
            <person name="Chen A."/>
            <person name="Janssen B."/>
            <person name="Plunkett B."/>
            <person name="Dwamena C."/>
            <person name="Voogd C."/>
            <person name="Leif D."/>
            <person name="Lafferty D."/>
            <person name="Souleyre E."/>
            <person name="Varkonyi-Gasic E."/>
            <person name="Gambi F."/>
            <person name="Hanley J."/>
            <person name="Yao J.-L."/>
            <person name="Cheung J."/>
            <person name="David K."/>
            <person name="Warren B."/>
            <person name="Marsh K."/>
            <person name="Snowden K."/>
            <person name="Lin-Wang K."/>
            <person name="Brian L."/>
            <person name="Martinez-Sanchez M."/>
            <person name="Wang M."/>
            <person name="Ileperuma N."/>
            <person name="Macnee N."/>
            <person name="Campin R."/>
            <person name="Mcatee P."/>
            <person name="Drummond R."/>
            <person name="Espley R."/>
            <person name="Ireland H."/>
            <person name="Wu R."/>
            <person name="Atkinson R."/>
            <person name="Karunairetnam S."/>
            <person name="Bulley S."/>
            <person name="Chunkath S."/>
            <person name="Hanley Z."/>
            <person name="Storey R."/>
            <person name="Thrimawithana A."/>
            <person name="Thomson S."/>
            <person name="David C."/>
            <person name="Testolin R."/>
        </authorList>
    </citation>
    <scope>NUCLEOTIDE SEQUENCE [LARGE SCALE GENOMIC DNA]</scope>
    <source>
        <strain evidence="20">cv. Red5</strain>
        <tissue evidence="19">Young leaf</tissue>
    </source>
</reference>
<feature type="domain" description="SET" evidence="16">
    <location>
        <begin position="2088"/>
        <end position="2209"/>
    </location>
</feature>
<keyword evidence="20" id="KW-1185">Reference proteome</keyword>
<evidence type="ECO:0000256" key="12">
    <source>
        <dbReference type="ARBA" id="ARBA00023242"/>
    </source>
</evidence>
<dbReference type="InterPro" id="IPR011011">
    <property type="entry name" value="Znf_FYVE_PHD"/>
</dbReference>
<dbReference type="PROSITE" id="PS50868">
    <property type="entry name" value="POST_SET"/>
    <property type="match status" value="1"/>
</dbReference>
<dbReference type="InParanoid" id="A0A2R6Q2K0"/>
<keyword evidence="4" id="KW-0949">S-adenosyl-L-methionine</keyword>
<evidence type="ECO:0000256" key="14">
    <source>
        <dbReference type="SAM" id="MobiDB-lite"/>
    </source>
</evidence>
<feature type="domain" description="PHD-type" evidence="15">
    <location>
        <begin position="1709"/>
        <end position="1759"/>
    </location>
</feature>
<evidence type="ECO:0000256" key="10">
    <source>
        <dbReference type="ARBA" id="ARBA00023015"/>
    </source>
</evidence>
<evidence type="ECO:0000256" key="6">
    <source>
        <dbReference type="ARBA" id="ARBA00022737"/>
    </source>
</evidence>
<dbReference type="Gene3D" id="2.170.270.10">
    <property type="entry name" value="SET domain"/>
    <property type="match status" value="1"/>
</dbReference>
<dbReference type="SMART" id="SM00317">
    <property type="entry name" value="SET"/>
    <property type="match status" value="1"/>
</dbReference>
<dbReference type="PANTHER" id="PTHR45838:SF4">
    <property type="entry name" value="HISTONE-LYSINE N-METHYLTRANSFERASE TRITHORAX"/>
    <property type="match status" value="1"/>
</dbReference>
<protein>
    <submittedName>
        <fullName evidence="19">Histone-lysine N-methyltransferase</fullName>
    </submittedName>
</protein>
<dbReference type="Gene3D" id="3.30.40.10">
    <property type="entry name" value="Zinc/RING finger domain, C3HC4 (zinc finger)"/>
    <property type="match status" value="2"/>
</dbReference>
<organism evidence="19 20">
    <name type="scientific">Actinidia chinensis var. chinensis</name>
    <name type="common">Chinese soft-hair kiwi</name>
    <dbReference type="NCBI Taxonomy" id="1590841"/>
    <lineage>
        <taxon>Eukaryota</taxon>
        <taxon>Viridiplantae</taxon>
        <taxon>Streptophyta</taxon>
        <taxon>Embryophyta</taxon>
        <taxon>Tracheophyta</taxon>
        <taxon>Spermatophyta</taxon>
        <taxon>Magnoliopsida</taxon>
        <taxon>eudicotyledons</taxon>
        <taxon>Gunneridae</taxon>
        <taxon>Pentapetalae</taxon>
        <taxon>asterids</taxon>
        <taxon>Ericales</taxon>
        <taxon>Actinidiaceae</taxon>
        <taxon>Actinidia</taxon>
    </lineage>
</organism>
<evidence type="ECO:0000256" key="7">
    <source>
        <dbReference type="ARBA" id="ARBA00022771"/>
    </source>
</evidence>
<sequence length="2233" mass="244623">MDNYWHAKCSSTWQSLTPSVSSSSQLQAEEPRNQVSNPGLYFHPHVAQSAARTMIQEATISKTSNLSSNNSVHTDPGNSFLSLSSGPPSLLQHDLRQFSSSKPFVMSSKVPVSSNNFAVGAAGTGVSLACNGMFSQNLSIQYPEIGVDLCPVVSSRYGGSFSLLDVLHASNMNHHSSQPAKAVIFHSDSGYEKVRDFSSLISSSANNGKPQSTSTQTSLKAPLEVKSSISHCSSTLSSPRALCLGSSGDLLLSNTGLLGVVCSCHGLHMSISKFSEHSGLCNVNPGDCVHMDSGETIAQWRKLYFHKFGIRVPDDHNGWDWPEGFSTTSGMVKHSVTASNIPKNSDMSNPVGSCGGLEEFSQHQNNVAFLRNHNTGQKLVNKVSCNGQQRHAQDGCNLLHKGLIGVSQNNFPAVVDNQIMAHHMSGAGEADNGCHSLSAFGSSLSKRLQPFISNKNLQKSKSSRNDSDISRLYNLKKGNNVDTDAVSSGTELRLGQPSPKSQTSRSPVSPAFRSHHLFDIRGHGDTQKLLLPEQFIHNCNSSAMEYHSQTLQRASGSSNACVEGQSQLNLVNLGPGINQARGAAIIEHLKSDADRSWVISKLLSQIKTPIDGRMQSTATGGLIDDCHVLPRTLPCESHMAKYGPTSSPWNRGYATEALMNINKLSDQNHVDKGKEVAFVADSLHVATQPNFEFPAKHMGSSTNCDGVGGTGCRSCLVVNEKSSHPYQLSGMPPDAFDPRNPINHSGKIPYLGLSGHLDHGVLKSMSLRKNSGSVMPLQSVSMGFSAPTSTFISNTSPALTTKEGSGINPYFLDENLKALAFRHVIEVSNQGHGDASFGTTQDQGRLHNSCLGKIQGFIVDPSSSKEHRHGLAVTNKQAASEVAMKVLQSGFTRWMNGDAENTAPAAGLKKCCTFSTSSPGTSLHSNNIEIQCQLSCDMHPTEQPLGRSGRIENDVTPSNECGKCCQGVPFTYFPGKSSCTTHTNCFRGNCNSRISVSKEWTGSLNGMASVSLAPKSDRNSTFAKEKAICFNQSGSEEGQVKKKVDCHAFQWRDVPSKATRMYNLTHKDRPANLLDRRENVGDQITDLAVAAKCFDRSVHDAESSKEVEISNNSSGCSEAAVTQASVEFNNLDSSTIGAGNEYTQNLVVDEGSGIGKCWSSDDPLESERSSEFFGFTCKINSASEGSSKPLPNQSSRSLIDELRLRDSLILKNVRNQAHTELSFPAKTNQTQNPERGFKSAKGERPTKGKILDASFSPSGIDSDHWHSHSAKHMLMRIQADQVGPHNCACSVGPNFKQSPELCLTKTTCRKRELHMFCNNNEGENDQTRLKVQDDCLEIRRNSGKKKFRPDQMAPTTKKLQVQEPNCAVSGIHSKSNSADFMIISSTGPNCACSVGFSVKKRSELCLTKPICCKRELHKLYNDNEGEKDEIQLNIQDGCLEIHENSSRKRFRSDLTAPTSKKLQMQGPNCADTGIHARSNSAGCLIISSTERVGICKGKLRPVVCGKYGVISNGDPSRPAKIVSLKKVLKATRRYKCPKNDQLKLSSAKSSKKSIRGSNGCIDKFSNFKEGDSEGHDDTVSGEFDSENSVKQTETACFPGDEERGDVPYTLKERDDGYEDRILDSCISTRLKPKCKEIRKRSLYELSIEGKESSRVVSDIKTSKCLPETQHRNLAKSLKYGEDGKRDADGICTAKFADKNQCRAPISHLDAFCCVCGSSNKDETNCLLECGRCFIRVHQACYGVSKVPEGCWHCRPCKTSSKHIVCVLCGYGGGAMTRALRSDNIVKSLLKAWNIVAEPRPKDTICPSEVLEDGFSMLSSLASVLESYSFRVIRPVSVEPSAGDWKVDLQKELDCVKNSACSSSNFNMHNSIIAGVLDSTIKQWVHMICGLWTPGTRCPNVNTMSAFDVSGAFRPKANAVSISDTWKAEVCSMCNRPGGSCVPCRVRDCSVHFHPWCAHQKGLLQSEVEGADNEYVGFYGRCALHAAYNHCDRDGNPIGTETDHPGEKEYTCERTEGYKGRKREGFRYNLQGKSQGSGGCIVPQEQLNAWLHINRQKSSPKGLPKPPVSDVEYDFWKEYARYKQSKCWKHLVVYKSGIHAFGLYTPHFISRGAMVVEYVGEIVGLRVTDKRESEYQSGRKLQYKSACYFFRIDKEHIIDATRKGGIARFVNHSCLPNCVAKVISLRNEKKVVFFAERDIYPGEEITYDYHFNHEDDGEKIPCFCNSKNCRRYLN</sequence>
<evidence type="ECO:0000256" key="9">
    <source>
        <dbReference type="ARBA" id="ARBA00022853"/>
    </source>
</evidence>
<dbReference type="InterPro" id="IPR001214">
    <property type="entry name" value="SET_dom"/>
</dbReference>
<dbReference type="InterPro" id="IPR013083">
    <property type="entry name" value="Znf_RING/FYVE/PHD"/>
</dbReference>
<feature type="domain" description="Post-SET" evidence="17">
    <location>
        <begin position="2217"/>
        <end position="2233"/>
    </location>
</feature>
<dbReference type="InterPro" id="IPR003616">
    <property type="entry name" value="Post-SET_dom"/>
</dbReference>
<dbReference type="PROSITE" id="PS50280">
    <property type="entry name" value="SET"/>
    <property type="match status" value="1"/>
</dbReference>
<feature type="compositionally biased region" description="Basic and acidic residues" evidence="14">
    <location>
        <begin position="1235"/>
        <end position="1248"/>
    </location>
</feature>
<dbReference type="InterPro" id="IPR046341">
    <property type="entry name" value="SET_dom_sf"/>
</dbReference>
<evidence type="ECO:0000259" key="16">
    <source>
        <dbReference type="PROSITE" id="PS50280"/>
    </source>
</evidence>
<evidence type="ECO:0000256" key="11">
    <source>
        <dbReference type="ARBA" id="ARBA00023163"/>
    </source>
</evidence>
<evidence type="ECO:0000256" key="1">
    <source>
        <dbReference type="ARBA" id="ARBA00004123"/>
    </source>
</evidence>
<keyword evidence="11" id="KW-0804">Transcription</keyword>
<dbReference type="GO" id="GO:0032259">
    <property type="term" value="P:methylation"/>
    <property type="evidence" value="ECO:0007669"/>
    <property type="project" value="UniProtKB-KW"/>
</dbReference>
<dbReference type="FunFam" id="2.170.270.10:FF:000086">
    <property type="entry name" value="Histone-lysine N-methyltransferase"/>
    <property type="match status" value="1"/>
</dbReference>
<feature type="region of interest" description="Disordered" evidence="14">
    <location>
        <begin position="480"/>
        <end position="510"/>
    </location>
</feature>
<dbReference type="GO" id="GO:0045893">
    <property type="term" value="P:positive regulation of DNA-templated transcription"/>
    <property type="evidence" value="ECO:0007669"/>
    <property type="project" value="TreeGrafter"/>
</dbReference>
<evidence type="ECO:0000256" key="8">
    <source>
        <dbReference type="ARBA" id="ARBA00022833"/>
    </source>
</evidence>
<evidence type="ECO:0000259" key="18">
    <source>
        <dbReference type="PROSITE" id="PS51805"/>
    </source>
</evidence>
<dbReference type="InterPro" id="IPR032308">
    <property type="entry name" value="TDBD"/>
</dbReference>
<keyword evidence="2 19" id="KW-0489">Methyltransferase</keyword>
<evidence type="ECO:0000313" key="19">
    <source>
        <dbReference type="EMBL" id="PSS01103.1"/>
    </source>
</evidence>
<dbReference type="PANTHER" id="PTHR45838">
    <property type="entry name" value="HISTONE-LYSINE-N-METHYLTRANSFERASE 2 KMT2 FAMILY MEMBER"/>
    <property type="match status" value="1"/>
</dbReference>
<evidence type="ECO:0000256" key="4">
    <source>
        <dbReference type="ARBA" id="ARBA00022691"/>
    </source>
</evidence>
<dbReference type="OrthoDB" id="308383at2759"/>
<evidence type="ECO:0000259" key="15">
    <source>
        <dbReference type="PROSITE" id="PS50016"/>
    </source>
</evidence>
<keyword evidence="3 19" id="KW-0808">Transferase</keyword>
<keyword evidence="12" id="KW-0539">Nucleus</keyword>
<comment type="subcellular location">
    <subcellularLocation>
        <location evidence="1">Nucleus</location>
    </subcellularLocation>
</comment>
<evidence type="ECO:0000259" key="17">
    <source>
        <dbReference type="PROSITE" id="PS50868"/>
    </source>
</evidence>
<dbReference type="CDD" id="cd15571">
    <property type="entry name" value="ePHD"/>
    <property type="match status" value="1"/>
</dbReference>
<gene>
    <name evidence="19" type="ORF">CEY00_Acc22461</name>
</gene>
<evidence type="ECO:0000256" key="5">
    <source>
        <dbReference type="ARBA" id="ARBA00022723"/>
    </source>
</evidence>
<comment type="caution">
    <text evidence="19">The sequence shown here is derived from an EMBL/GenBank/DDBJ whole genome shotgun (WGS) entry which is preliminary data.</text>
</comment>
<feature type="domain" description="PHD-type" evidence="18">
    <location>
        <begin position="1848"/>
        <end position="1985"/>
    </location>
</feature>
<dbReference type="GO" id="GO:0008270">
    <property type="term" value="F:zinc ion binding"/>
    <property type="evidence" value="ECO:0007669"/>
    <property type="project" value="UniProtKB-KW"/>
</dbReference>
<evidence type="ECO:0000256" key="2">
    <source>
        <dbReference type="ARBA" id="ARBA00022603"/>
    </source>
</evidence>
<dbReference type="InterPro" id="IPR001965">
    <property type="entry name" value="Znf_PHD"/>
</dbReference>
<keyword evidence="7 13" id="KW-0863">Zinc-finger</keyword>
<dbReference type="Pfam" id="PF13832">
    <property type="entry name" value="zf-HC5HC2H_2"/>
    <property type="match status" value="1"/>
</dbReference>
<dbReference type="GO" id="GO:0035097">
    <property type="term" value="C:histone methyltransferase complex"/>
    <property type="evidence" value="ECO:0007669"/>
    <property type="project" value="TreeGrafter"/>
</dbReference>
<dbReference type="InterPro" id="IPR034732">
    <property type="entry name" value="EPHD"/>
</dbReference>
<reference evidence="20" key="2">
    <citation type="journal article" date="2018" name="BMC Genomics">
        <title>A manually annotated Actinidia chinensis var. chinensis (kiwifruit) genome highlights the challenges associated with draft genomes and gene prediction in plants.</title>
        <authorList>
            <person name="Pilkington S.M."/>
            <person name="Crowhurst R."/>
            <person name="Hilario E."/>
            <person name="Nardozza S."/>
            <person name="Fraser L."/>
            <person name="Peng Y."/>
            <person name="Gunaseelan K."/>
            <person name="Simpson R."/>
            <person name="Tahir J."/>
            <person name="Deroles S.C."/>
            <person name="Templeton K."/>
            <person name="Luo Z."/>
            <person name="Davy M."/>
            <person name="Cheng C."/>
            <person name="McNeilage M."/>
            <person name="Scaglione D."/>
            <person name="Liu Y."/>
            <person name="Zhang Q."/>
            <person name="Datson P."/>
            <person name="De Silva N."/>
            <person name="Gardiner S.E."/>
            <person name="Bassett H."/>
            <person name="Chagne D."/>
            <person name="McCallum J."/>
            <person name="Dzierzon H."/>
            <person name="Deng C."/>
            <person name="Wang Y.Y."/>
            <person name="Barron L."/>
            <person name="Manako K."/>
            <person name="Bowen J."/>
            <person name="Foster T.M."/>
            <person name="Erridge Z.A."/>
            <person name="Tiffin H."/>
            <person name="Waite C.N."/>
            <person name="Davies K.M."/>
            <person name="Grierson E.P."/>
            <person name="Laing W.A."/>
            <person name="Kirk R."/>
            <person name="Chen X."/>
            <person name="Wood M."/>
            <person name="Montefiori M."/>
            <person name="Brummell D.A."/>
            <person name="Schwinn K.E."/>
            <person name="Catanach A."/>
            <person name="Fullerton C."/>
            <person name="Li D."/>
            <person name="Meiyalaghan S."/>
            <person name="Nieuwenhuizen N."/>
            <person name="Read N."/>
            <person name="Prakash R."/>
            <person name="Hunter D."/>
            <person name="Zhang H."/>
            <person name="McKenzie M."/>
            <person name="Knabel M."/>
            <person name="Harris A."/>
            <person name="Allan A.C."/>
            <person name="Gleave A."/>
            <person name="Chen A."/>
            <person name="Janssen B.J."/>
            <person name="Plunkett B."/>
            <person name="Ampomah-Dwamena C."/>
            <person name="Voogd C."/>
            <person name="Leif D."/>
            <person name="Lafferty D."/>
            <person name="Souleyre E.J.F."/>
            <person name="Varkonyi-Gasic E."/>
            <person name="Gambi F."/>
            <person name="Hanley J."/>
            <person name="Yao J.L."/>
            <person name="Cheung J."/>
            <person name="David K.M."/>
            <person name="Warren B."/>
            <person name="Marsh K."/>
            <person name="Snowden K.C."/>
            <person name="Lin-Wang K."/>
            <person name="Brian L."/>
            <person name="Martinez-Sanchez M."/>
            <person name="Wang M."/>
            <person name="Ileperuma N."/>
            <person name="Macnee N."/>
            <person name="Campin R."/>
            <person name="McAtee P."/>
            <person name="Drummond R.S.M."/>
            <person name="Espley R.V."/>
            <person name="Ireland H.S."/>
            <person name="Wu R."/>
            <person name="Atkinson R.G."/>
            <person name="Karunairetnam S."/>
            <person name="Bulley S."/>
            <person name="Chunkath S."/>
            <person name="Hanley Z."/>
            <person name="Storey R."/>
            <person name="Thrimawithana A.H."/>
            <person name="Thomson S."/>
            <person name="David C."/>
            <person name="Testolin R."/>
            <person name="Huang H."/>
            <person name="Hellens R.P."/>
            <person name="Schaffer R.J."/>
        </authorList>
    </citation>
    <scope>NUCLEOTIDE SEQUENCE [LARGE SCALE GENOMIC DNA]</scope>
    <source>
        <strain evidence="20">cv. Red5</strain>
    </source>
</reference>
<dbReference type="Pfam" id="PF00856">
    <property type="entry name" value="SET"/>
    <property type="match status" value="1"/>
</dbReference>
<keyword evidence="8" id="KW-0862">Zinc</keyword>
<dbReference type="SMART" id="SM00249">
    <property type="entry name" value="PHD"/>
    <property type="match status" value="2"/>
</dbReference>
<dbReference type="SUPFAM" id="SSF82199">
    <property type="entry name" value="SET domain"/>
    <property type="match status" value="1"/>
</dbReference>
<dbReference type="Pfam" id="PF13831">
    <property type="entry name" value="PHD_2"/>
    <property type="match status" value="1"/>
</dbReference>
<dbReference type="PROSITE" id="PS51805">
    <property type="entry name" value="EPHD"/>
    <property type="match status" value="1"/>
</dbReference>
<name>A0A2R6Q2K0_ACTCC</name>
<keyword evidence="10" id="KW-0805">Transcription regulation</keyword>